<dbReference type="GO" id="GO:0051539">
    <property type="term" value="F:4 iron, 4 sulfur cluster binding"/>
    <property type="evidence" value="ECO:0007669"/>
    <property type="project" value="UniProtKB-KW"/>
</dbReference>
<dbReference type="PROSITE" id="PS00198">
    <property type="entry name" value="4FE4S_FER_1"/>
    <property type="match status" value="1"/>
</dbReference>
<name>A0A9Q4PYJ2_9EURY</name>
<dbReference type="Proteomes" id="UP001143747">
    <property type="component" value="Unassembled WGS sequence"/>
</dbReference>
<dbReference type="GO" id="GO:0016491">
    <property type="term" value="F:oxidoreductase activity"/>
    <property type="evidence" value="ECO:0007669"/>
    <property type="project" value="InterPro"/>
</dbReference>
<feature type="domain" description="4Fe-4S ferredoxin-type" evidence="5">
    <location>
        <begin position="154"/>
        <end position="182"/>
    </location>
</feature>
<dbReference type="InterPro" id="IPR005117">
    <property type="entry name" value="NiRdtase/SiRdtase_haem-b_fer"/>
</dbReference>
<gene>
    <name evidence="6" type="ORF">L0665_09385</name>
</gene>
<dbReference type="RefSeq" id="WP_274925429.1">
    <property type="nucleotide sequence ID" value="NZ_JAKELO010000002.1"/>
</dbReference>
<evidence type="ECO:0000259" key="5">
    <source>
        <dbReference type="PROSITE" id="PS51379"/>
    </source>
</evidence>
<keyword evidence="4" id="KW-0411">Iron-sulfur</keyword>
<dbReference type="Pfam" id="PF00037">
    <property type="entry name" value="Fer4"/>
    <property type="match status" value="2"/>
</dbReference>
<dbReference type="EMBL" id="JAKELO010000002">
    <property type="protein sequence ID" value="MDE4908818.1"/>
    <property type="molecule type" value="Genomic_DNA"/>
</dbReference>
<dbReference type="InterPro" id="IPR017900">
    <property type="entry name" value="4Fe4S_Fe_S_CS"/>
</dbReference>
<proteinExistence type="predicted"/>
<dbReference type="Pfam" id="PF01077">
    <property type="entry name" value="NIR_SIR"/>
    <property type="match status" value="1"/>
</dbReference>
<evidence type="ECO:0000313" key="7">
    <source>
        <dbReference type="Proteomes" id="UP001143747"/>
    </source>
</evidence>
<keyword evidence="7" id="KW-1185">Reference proteome</keyword>
<dbReference type="Gene3D" id="3.30.413.10">
    <property type="entry name" value="Sulfite Reductase Hemoprotein, domain 1"/>
    <property type="match status" value="1"/>
</dbReference>
<feature type="domain" description="4Fe-4S ferredoxin-type" evidence="5">
    <location>
        <begin position="183"/>
        <end position="212"/>
    </location>
</feature>
<keyword evidence="3" id="KW-0408">Iron</keyword>
<evidence type="ECO:0000256" key="4">
    <source>
        <dbReference type="ARBA" id="ARBA00023014"/>
    </source>
</evidence>
<dbReference type="InterPro" id="IPR036136">
    <property type="entry name" value="Nit/Sulf_reduc_fer-like_dom_sf"/>
</dbReference>
<accession>A0A9Q4PYJ2</accession>
<reference evidence="6" key="1">
    <citation type="submission" date="2022-01" db="EMBL/GenBank/DDBJ databases">
        <title>Draft genome of Methanogenium marinum DSM 15558.</title>
        <authorList>
            <person name="Chen S.-C."/>
            <person name="You Y.-T."/>
        </authorList>
    </citation>
    <scope>NUCLEOTIDE SEQUENCE</scope>
    <source>
        <strain evidence="6">DSM 15558</strain>
    </source>
</reference>
<dbReference type="SUPFAM" id="SSF56014">
    <property type="entry name" value="Nitrite and sulphite reductase 4Fe-4S domain-like"/>
    <property type="match status" value="1"/>
</dbReference>
<dbReference type="SUPFAM" id="SSF55124">
    <property type="entry name" value="Nitrite/Sulfite reductase N-terminal domain-like"/>
    <property type="match status" value="1"/>
</dbReference>
<dbReference type="InterPro" id="IPR006067">
    <property type="entry name" value="NO2/SO3_Rdtase_4Fe4S_dom"/>
</dbReference>
<dbReference type="Pfam" id="PF03460">
    <property type="entry name" value="NIR_SIR_ferr"/>
    <property type="match status" value="1"/>
</dbReference>
<dbReference type="InterPro" id="IPR045169">
    <property type="entry name" value="NO2/SO3_Rdtase_4Fe4S_prot"/>
</dbReference>
<evidence type="ECO:0000256" key="2">
    <source>
        <dbReference type="ARBA" id="ARBA00022723"/>
    </source>
</evidence>
<dbReference type="Gene3D" id="3.30.70.20">
    <property type="match status" value="1"/>
</dbReference>
<dbReference type="AlphaFoldDB" id="A0A9Q4PYJ2"/>
<dbReference type="Gene3D" id="3.90.480.10">
    <property type="entry name" value="Sulfite Reductase Hemoprotein,Domain 2"/>
    <property type="match status" value="1"/>
</dbReference>
<dbReference type="PANTHER" id="PTHR11493">
    <property type="entry name" value="SULFITE REDUCTASE [NADPH] SUBUNIT BETA-RELATED"/>
    <property type="match status" value="1"/>
</dbReference>
<dbReference type="PANTHER" id="PTHR11493:SF54">
    <property type="entry name" value="ANAEROBIC SULFITE REDUCTASE SUBUNIT C"/>
    <property type="match status" value="1"/>
</dbReference>
<dbReference type="GO" id="GO:0020037">
    <property type="term" value="F:heme binding"/>
    <property type="evidence" value="ECO:0007669"/>
    <property type="project" value="InterPro"/>
</dbReference>
<dbReference type="GO" id="GO:0046872">
    <property type="term" value="F:metal ion binding"/>
    <property type="evidence" value="ECO:0007669"/>
    <property type="project" value="UniProtKB-KW"/>
</dbReference>
<keyword evidence="1" id="KW-0004">4Fe-4S</keyword>
<comment type="caution">
    <text evidence="6">The sequence shown here is derived from an EMBL/GenBank/DDBJ whole genome shotgun (WGS) entry which is preliminary data.</text>
</comment>
<evidence type="ECO:0000256" key="1">
    <source>
        <dbReference type="ARBA" id="ARBA00022485"/>
    </source>
</evidence>
<evidence type="ECO:0000313" key="6">
    <source>
        <dbReference type="EMBL" id="MDE4908818.1"/>
    </source>
</evidence>
<dbReference type="InterPro" id="IPR045854">
    <property type="entry name" value="NO2/SO3_Rdtase_4Fe4S_sf"/>
</dbReference>
<keyword evidence="2" id="KW-0479">Metal-binding</keyword>
<evidence type="ECO:0000256" key="3">
    <source>
        <dbReference type="ARBA" id="ARBA00023004"/>
    </source>
</evidence>
<dbReference type="SUPFAM" id="SSF54862">
    <property type="entry name" value="4Fe-4S ferredoxins"/>
    <property type="match status" value="1"/>
</dbReference>
<protein>
    <submittedName>
        <fullName evidence="6">4Fe-4S binding protein</fullName>
    </submittedName>
</protein>
<organism evidence="6 7">
    <name type="scientific">Methanogenium marinum</name>
    <dbReference type="NCBI Taxonomy" id="348610"/>
    <lineage>
        <taxon>Archaea</taxon>
        <taxon>Methanobacteriati</taxon>
        <taxon>Methanobacteriota</taxon>
        <taxon>Stenosarchaea group</taxon>
        <taxon>Methanomicrobia</taxon>
        <taxon>Methanomicrobiales</taxon>
        <taxon>Methanomicrobiaceae</taxon>
        <taxon>Methanogenium</taxon>
    </lineage>
</organism>
<dbReference type="PROSITE" id="PS51379">
    <property type="entry name" value="4FE4S_FER_2"/>
    <property type="match status" value="2"/>
</dbReference>
<dbReference type="InterPro" id="IPR017896">
    <property type="entry name" value="4Fe4S_Fe-S-bd"/>
</dbReference>
<sequence length="282" mass="30288">MNGGKNNRQQGVLHLREKGVVSLRVKAVAGFLSAEQLEALARTARDYGQGEVCTTARLNLEIPGISKTDVTDAAAALSAADLVLGSTGPSVRSVVSCKGTICRHGCCDTFGIARQLEETEGGRPLPRKLKIAIAGCPNNCSRVQFNDIGFMGHRYPRFTEEECTQCGACETVCKEDAITMGDDGIVFSPKRCIGCGDCIAVCPKDAVSIADEGLSLFLGGRAGRKIRFGTEVKSRVAEMDVPAITERIITYFAENACDGERFGQMMDRLGDETVFRDLGLYS</sequence>